<organism evidence="2 3">
    <name type="scientific">Corynascus novoguineensis</name>
    <dbReference type="NCBI Taxonomy" id="1126955"/>
    <lineage>
        <taxon>Eukaryota</taxon>
        <taxon>Fungi</taxon>
        <taxon>Dikarya</taxon>
        <taxon>Ascomycota</taxon>
        <taxon>Pezizomycotina</taxon>
        <taxon>Sordariomycetes</taxon>
        <taxon>Sordariomycetidae</taxon>
        <taxon>Sordariales</taxon>
        <taxon>Chaetomiaceae</taxon>
        <taxon>Corynascus</taxon>
    </lineage>
</organism>
<feature type="domain" description="Hemerythrin-like" evidence="1">
    <location>
        <begin position="65"/>
        <end position="145"/>
    </location>
</feature>
<dbReference type="AlphaFoldDB" id="A0AAN7CRM2"/>
<keyword evidence="3" id="KW-1185">Reference proteome</keyword>
<dbReference type="CDD" id="cd12108">
    <property type="entry name" value="Hr-like"/>
    <property type="match status" value="1"/>
</dbReference>
<reference evidence="2" key="1">
    <citation type="journal article" date="2023" name="Mol. Phylogenet. Evol.">
        <title>Genome-scale phylogeny and comparative genomics of the fungal order Sordariales.</title>
        <authorList>
            <person name="Hensen N."/>
            <person name="Bonometti L."/>
            <person name="Westerberg I."/>
            <person name="Brannstrom I.O."/>
            <person name="Guillou S."/>
            <person name="Cros-Aarteil S."/>
            <person name="Calhoun S."/>
            <person name="Haridas S."/>
            <person name="Kuo A."/>
            <person name="Mondo S."/>
            <person name="Pangilinan J."/>
            <person name="Riley R."/>
            <person name="LaButti K."/>
            <person name="Andreopoulos B."/>
            <person name="Lipzen A."/>
            <person name="Chen C."/>
            <person name="Yan M."/>
            <person name="Daum C."/>
            <person name="Ng V."/>
            <person name="Clum A."/>
            <person name="Steindorff A."/>
            <person name="Ohm R.A."/>
            <person name="Martin F."/>
            <person name="Silar P."/>
            <person name="Natvig D.O."/>
            <person name="Lalanne C."/>
            <person name="Gautier V."/>
            <person name="Ament-Velasquez S.L."/>
            <person name="Kruys A."/>
            <person name="Hutchinson M.I."/>
            <person name="Powell A.J."/>
            <person name="Barry K."/>
            <person name="Miller A.N."/>
            <person name="Grigoriev I.V."/>
            <person name="Debuchy R."/>
            <person name="Gladieux P."/>
            <person name="Hiltunen Thoren M."/>
            <person name="Johannesson H."/>
        </authorList>
    </citation>
    <scope>NUCLEOTIDE SEQUENCE</scope>
    <source>
        <strain evidence="2">CBS 359.72</strain>
    </source>
</reference>
<evidence type="ECO:0000259" key="1">
    <source>
        <dbReference type="Pfam" id="PF01814"/>
    </source>
</evidence>
<accession>A0AAN7CRM2</accession>
<name>A0AAN7CRM2_9PEZI</name>
<dbReference type="Proteomes" id="UP001303647">
    <property type="component" value="Unassembled WGS sequence"/>
</dbReference>
<protein>
    <recommendedName>
        <fullName evidence="1">Hemerythrin-like domain-containing protein</fullName>
    </recommendedName>
</protein>
<dbReference type="PANTHER" id="PTHR38048">
    <property type="entry name" value="EXPRESSED PROTEIN"/>
    <property type="match status" value="1"/>
</dbReference>
<dbReference type="Gene3D" id="1.20.120.520">
    <property type="entry name" value="nmb1532 protein domain like"/>
    <property type="match status" value="1"/>
</dbReference>
<proteinExistence type="predicted"/>
<gene>
    <name evidence="2" type="ORF">C7999DRAFT_42528</name>
</gene>
<dbReference type="InterPro" id="IPR053206">
    <property type="entry name" value="Dimeric_xanthone_biosynth"/>
</dbReference>
<evidence type="ECO:0000313" key="3">
    <source>
        <dbReference type="Proteomes" id="UP001303647"/>
    </source>
</evidence>
<sequence length="245" mass="27742">MAPVYANHPFPLIQTPVFLAKSRNEEPDMFDRLATDMAHVHNVIIRGLNSIYLQAPHIKQGDEKFLDVHHSGEETSFFPVVEKMTGVKGLMDANIEQHKTFHDGIERLQNYIEAVSADKEKYDGNKVVGMIDEFGEVVMQHLTDEIPTILGLRQYGDKVAGLPKLFDEEGEKAMGKLGNFVLVNVFANLDTQYENGMWQDWPKAPAPAKLLMRTVFWWIYADARKFGAVDRAGNLRHLYAVPKSA</sequence>
<dbReference type="Pfam" id="PF01814">
    <property type="entry name" value="Hemerythrin"/>
    <property type="match status" value="1"/>
</dbReference>
<evidence type="ECO:0000313" key="2">
    <source>
        <dbReference type="EMBL" id="KAK4245992.1"/>
    </source>
</evidence>
<dbReference type="EMBL" id="MU857685">
    <property type="protein sequence ID" value="KAK4245992.1"/>
    <property type="molecule type" value="Genomic_DNA"/>
</dbReference>
<comment type="caution">
    <text evidence="2">The sequence shown here is derived from an EMBL/GenBank/DDBJ whole genome shotgun (WGS) entry which is preliminary data.</text>
</comment>
<dbReference type="PANTHER" id="PTHR38048:SF2">
    <property type="entry name" value="HEMERYTHRIN-LIKE DOMAIN-CONTAINING PROTEIN"/>
    <property type="match status" value="1"/>
</dbReference>
<dbReference type="InterPro" id="IPR012312">
    <property type="entry name" value="Hemerythrin-like"/>
</dbReference>
<reference evidence="2" key="2">
    <citation type="submission" date="2023-05" db="EMBL/GenBank/DDBJ databases">
        <authorList>
            <consortium name="Lawrence Berkeley National Laboratory"/>
            <person name="Steindorff A."/>
            <person name="Hensen N."/>
            <person name="Bonometti L."/>
            <person name="Westerberg I."/>
            <person name="Brannstrom I.O."/>
            <person name="Guillou S."/>
            <person name="Cros-Aarteil S."/>
            <person name="Calhoun S."/>
            <person name="Haridas S."/>
            <person name="Kuo A."/>
            <person name="Mondo S."/>
            <person name="Pangilinan J."/>
            <person name="Riley R."/>
            <person name="Labutti K."/>
            <person name="Andreopoulos B."/>
            <person name="Lipzen A."/>
            <person name="Chen C."/>
            <person name="Yanf M."/>
            <person name="Daum C."/>
            <person name="Ng V."/>
            <person name="Clum A."/>
            <person name="Ohm R."/>
            <person name="Martin F."/>
            <person name="Silar P."/>
            <person name="Natvig D."/>
            <person name="Lalanne C."/>
            <person name="Gautier V."/>
            <person name="Ament-Velasquez S.L."/>
            <person name="Kruys A."/>
            <person name="Hutchinson M.I."/>
            <person name="Powell A.J."/>
            <person name="Barry K."/>
            <person name="Miller A.N."/>
            <person name="Grigoriev I.V."/>
            <person name="Debuchy R."/>
            <person name="Gladieux P."/>
            <person name="Thoren M.H."/>
            <person name="Johannesson H."/>
        </authorList>
    </citation>
    <scope>NUCLEOTIDE SEQUENCE</scope>
    <source>
        <strain evidence="2">CBS 359.72</strain>
    </source>
</reference>